<dbReference type="AlphaFoldDB" id="A0A8H7Y709"/>
<keyword evidence="1" id="KW-0472">Membrane</keyword>
<organism evidence="2">
    <name type="scientific">Psilocybe cubensis</name>
    <name type="common">Psychedelic mushroom</name>
    <name type="synonym">Stropharia cubensis</name>
    <dbReference type="NCBI Taxonomy" id="181762"/>
    <lineage>
        <taxon>Eukaryota</taxon>
        <taxon>Fungi</taxon>
        <taxon>Dikarya</taxon>
        <taxon>Basidiomycota</taxon>
        <taxon>Agaricomycotina</taxon>
        <taxon>Agaricomycetes</taxon>
        <taxon>Agaricomycetidae</taxon>
        <taxon>Agaricales</taxon>
        <taxon>Agaricineae</taxon>
        <taxon>Strophariaceae</taxon>
        <taxon>Psilocybe</taxon>
    </lineage>
</organism>
<feature type="transmembrane region" description="Helical" evidence="1">
    <location>
        <begin position="59"/>
        <end position="77"/>
    </location>
</feature>
<reference evidence="2" key="1">
    <citation type="submission" date="2021-02" db="EMBL/GenBank/DDBJ databases">
        <title>Psilocybe cubensis genome.</title>
        <authorList>
            <person name="Mckernan K.J."/>
            <person name="Crawford S."/>
            <person name="Trippe A."/>
            <person name="Kane L.T."/>
            <person name="Mclaughlin S."/>
        </authorList>
    </citation>
    <scope>NUCLEOTIDE SEQUENCE [LARGE SCALE GENOMIC DNA]</scope>
    <source>
        <strain evidence="2">MGC-MH-2018</strain>
    </source>
</reference>
<evidence type="ECO:0000313" key="2">
    <source>
        <dbReference type="EMBL" id="KAG5173903.1"/>
    </source>
</evidence>
<gene>
    <name evidence="2" type="ORF">JR316_000561</name>
</gene>
<name>A0A8H7Y709_PSICU</name>
<sequence>MHWTGIKSSVDLMQHHSKSPTLYRVYSHTQTQKFVACAIQSPNNCFDMYNLILARRKTLLLWGSIEAFLGGLAWQSYRKPLNTNMPQLRNNRRPS</sequence>
<accession>A0A8H7Y709</accession>
<dbReference type="EMBL" id="JAFIQS010000001">
    <property type="protein sequence ID" value="KAG5173903.1"/>
    <property type="molecule type" value="Genomic_DNA"/>
</dbReference>
<keyword evidence="1" id="KW-1133">Transmembrane helix</keyword>
<protein>
    <submittedName>
        <fullName evidence="2">Uncharacterized protein</fullName>
    </submittedName>
</protein>
<proteinExistence type="predicted"/>
<comment type="caution">
    <text evidence="2">The sequence shown here is derived from an EMBL/GenBank/DDBJ whole genome shotgun (WGS) entry which is preliminary data.</text>
</comment>
<evidence type="ECO:0000256" key="1">
    <source>
        <dbReference type="SAM" id="Phobius"/>
    </source>
</evidence>
<keyword evidence="1" id="KW-0812">Transmembrane</keyword>